<evidence type="ECO:0000313" key="2">
    <source>
        <dbReference type="EMBL" id="GAH77338.1"/>
    </source>
</evidence>
<protein>
    <submittedName>
        <fullName evidence="2">Uncharacterized protein</fullName>
    </submittedName>
</protein>
<organism evidence="2">
    <name type="scientific">marine sediment metagenome</name>
    <dbReference type="NCBI Taxonomy" id="412755"/>
    <lineage>
        <taxon>unclassified sequences</taxon>
        <taxon>metagenomes</taxon>
        <taxon>ecological metagenomes</taxon>
    </lineage>
</organism>
<dbReference type="EMBL" id="BARU01041694">
    <property type="protein sequence ID" value="GAH77338.1"/>
    <property type="molecule type" value="Genomic_DNA"/>
</dbReference>
<gene>
    <name evidence="2" type="ORF">S03H2_64222</name>
</gene>
<proteinExistence type="predicted"/>
<name>X1K5J5_9ZZZZ</name>
<sequence length="84" mass="8986">MHPPGKPPTSMADFKGKPPFVQATKESDDEADALATQALLQLYTGPEGFKCPRCGVVITAPEDAINHLEVEINKALARLGKPSE</sequence>
<comment type="caution">
    <text evidence="2">The sequence shown here is derived from an EMBL/GenBank/DDBJ whole genome shotgun (WGS) entry which is preliminary data.</text>
</comment>
<reference evidence="2" key="1">
    <citation type="journal article" date="2014" name="Front. Microbiol.">
        <title>High frequency of phylogenetically diverse reductive dehalogenase-homologous genes in deep subseafloor sedimentary metagenomes.</title>
        <authorList>
            <person name="Kawai M."/>
            <person name="Futagami T."/>
            <person name="Toyoda A."/>
            <person name="Takaki Y."/>
            <person name="Nishi S."/>
            <person name="Hori S."/>
            <person name="Arai W."/>
            <person name="Tsubouchi T."/>
            <person name="Morono Y."/>
            <person name="Uchiyama I."/>
            <person name="Ito T."/>
            <person name="Fujiyama A."/>
            <person name="Inagaki F."/>
            <person name="Takami H."/>
        </authorList>
    </citation>
    <scope>NUCLEOTIDE SEQUENCE</scope>
    <source>
        <strain evidence="2">Expedition CK06-06</strain>
    </source>
</reference>
<evidence type="ECO:0000256" key="1">
    <source>
        <dbReference type="SAM" id="MobiDB-lite"/>
    </source>
</evidence>
<feature type="region of interest" description="Disordered" evidence="1">
    <location>
        <begin position="1"/>
        <end position="28"/>
    </location>
</feature>
<dbReference type="AlphaFoldDB" id="X1K5J5"/>
<accession>X1K5J5</accession>